<keyword evidence="2" id="KW-1185">Reference proteome</keyword>
<sequence>MFAIIASVTIVIIAGVDTVILGKVASYTWLGTGLAMLGLSGFMFVFGGKGPLACATGLGLLAGVLADYIAGRTGTVSAAGTVAPQGQNPQSSGDASQK</sequence>
<comment type="caution">
    <text evidence="1">The sequence shown here is derived from an EMBL/GenBank/DDBJ whole genome shotgun (WGS) entry which is preliminary data.</text>
</comment>
<dbReference type="Proteomes" id="UP000529783">
    <property type="component" value="Unassembled WGS sequence"/>
</dbReference>
<reference evidence="1 2" key="1">
    <citation type="submission" date="2020-07" db="EMBL/GenBank/DDBJ databases">
        <title>Sequencing the genomes of 1000 actinobacteria strains.</title>
        <authorList>
            <person name="Klenk H.-P."/>
        </authorList>
    </citation>
    <scope>NUCLEOTIDE SEQUENCE [LARGE SCALE GENOMIC DNA]</scope>
    <source>
        <strain evidence="1 2">DSM 40398</strain>
    </source>
</reference>
<accession>A0A7Y9JGJ5</accession>
<evidence type="ECO:0000313" key="2">
    <source>
        <dbReference type="Proteomes" id="UP000529783"/>
    </source>
</evidence>
<dbReference type="EMBL" id="JACCBA010000001">
    <property type="protein sequence ID" value="NYD47676.1"/>
    <property type="molecule type" value="Genomic_DNA"/>
</dbReference>
<protein>
    <submittedName>
        <fullName evidence="1">Uncharacterized protein</fullName>
    </submittedName>
</protein>
<dbReference type="AlphaFoldDB" id="A0A7Y9JGJ5"/>
<evidence type="ECO:0000313" key="1">
    <source>
        <dbReference type="EMBL" id="NYD47676.1"/>
    </source>
</evidence>
<organism evidence="1 2">
    <name type="scientific">Actinomadura luteofluorescens</name>
    <dbReference type="NCBI Taxonomy" id="46163"/>
    <lineage>
        <taxon>Bacteria</taxon>
        <taxon>Bacillati</taxon>
        <taxon>Actinomycetota</taxon>
        <taxon>Actinomycetes</taxon>
        <taxon>Streptosporangiales</taxon>
        <taxon>Thermomonosporaceae</taxon>
        <taxon>Actinomadura</taxon>
    </lineage>
</organism>
<name>A0A7Y9JGJ5_9ACTN</name>
<proteinExistence type="predicted"/>
<gene>
    <name evidence="1" type="ORF">BJY14_003659</name>
</gene>